<dbReference type="Proteomes" id="UP000015388">
    <property type="component" value="Chromosome"/>
</dbReference>
<evidence type="ECO:0000313" key="10">
    <source>
        <dbReference type="Proteomes" id="UP000015388"/>
    </source>
</evidence>
<evidence type="ECO:0000256" key="5">
    <source>
        <dbReference type="ARBA" id="ARBA00022842"/>
    </source>
</evidence>
<dbReference type="AlphaFoldDB" id="S5TIR8"/>
<keyword evidence="6" id="KW-0464">Manganese</keyword>
<evidence type="ECO:0000256" key="2">
    <source>
        <dbReference type="ARBA" id="ARBA00001946"/>
    </source>
</evidence>
<dbReference type="InterPro" id="IPR039121">
    <property type="entry name" value="NUDT19"/>
</dbReference>
<reference evidence="9 10" key="1">
    <citation type="submission" date="2012-11" db="EMBL/GenBank/DDBJ databases">
        <title>The complete genome sequence of Corynebacterium maris Coryn-1 (=DSM 45190).</title>
        <authorList>
            <person name="Schaffert L."/>
            <person name="Albersmeier A."/>
            <person name="Kalinowski J."/>
            <person name="Ruckert C."/>
        </authorList>
    </citation>
    <scope>NUCLEOTIDE SEQUENCE [LARGE SCALE GENOMIC DNA]</scope>
    <source>
        <strain evidence="10">Coryn-1</strain>
    </source>
</reference>
<dbReference type="SUPFAM" id="SSF55811">
    <property type="entry name" value="Nudix"/>
    <property type="match status" value="1"/>
</dbReference>
<comment type="cofactor">
    <cofactor evidence="2">
        <name>Mg(2+)</name>
        <dbReference type="ChEBI" id="CHEBI:18420"/>
    </cofactor>
</comment>
<gene>
    <name evidence="9" type="ORF">B841_05825</name>
</gene>
<accession>S5TIR8</accession>
<feature type="region of interest" description="Disordered" evidence="7">
    <location>
        <begin position="1"/>
        <end position="21"/>
    </location>
</feature>
<dbReference type="Gene3D" id="3.90.79.10">
    <property type="entry name" value="Nucleoside Triphosphate Pyrophosphohydrolase"/>
    <property type="match status" value="1"/>
</dbReference>
<comment type="cofactor">
    <cofactor evidence="1">
        <name>Mn(2+)</name>
        <dbReference type="ChEBI" id="CHEBI:29035"/>
    </cofactor>
</comment>
<evidence type="ECO:0000256" key="3">
    <source>
        <dbReference type="ARBA" id="ARBA00022723"/>
    </source>
</evidence>
<dbReference type="PANTHER" id="PTHR12318">
    <property type="entry name" value="TESTOSTERONE-REGULATED PROTEIN RP2"/>
    <property type="match status" value="1"/>
</dbReference>
<keyword evidence="10" id="KW-1185">Reference proteome</keyword>
<dbReference type="InterPro" id="IPR015797">
    <property type="entry name" value="NUDIX_hydrolase-like_dom_sf"/>
</dbReference>
<dbReference type="RefSeq" id="WP_020934571.1">
    <property type="nucleotide sequence ID" value="NC_021915.1"/>
</dbReference>
<keyword evidence="5" id="KW-0460">Magnesium</keyword>
<evidence type="ECO:0000256" key="6">
    <source>
        <dbReference type="ARBA" id="ARBA00023211"/>
    </source>
</evidence>
<dbReference type="PATRIC" id="fig|1224163.3.peg.1168"/>
<dbReference type="KEGG" id="cmd:B841_05825"/>
<organism evidence="9 10">
    <name type="scientific">Corynebacterium maris DSM 45190</name>
    <dbReference type="NCBI Taxonomy" id="1224163"/>
    <lineage>
        <taxon>Bacteria</taxon>
        <taxon>Bacillati</taxon>
        <taxon>Actinomycetota</taxon>
        <taxon>Actinomycetes</taxon>
        <taxon>Mycobacteriales</taxon>
        <taxon>Corynebacteriaceae</taxon>
        <taxon>Corynebacterium</taxon>
    </lineage>
</organism>
<dbReference type="STRING" id="1224163.B841_05825"/>
<dbReference type="PANTHER" id="PTHR12318:SF0">
    <property type="entry name" value="ACYL-COENZYME A DIPHOSPHATASE NUDT19"/>
    <property type="match status" value="1"/>
</dbReference>
<dbReference type="HOGENOM" id="CLU_059078_0_1_11"/>
<name>S5TIR8_9CORY</name>
<dbReference type="eggNOG" id="COG0494">
    <property type="taxonomic scope" value="Bacteria"/>
</dbReference>
<dbReference type="CDD" id="cd18870">
    <property type="entry name" value="NUDIX_AcylCoAdiphos_Nudt19"/>
    <property type="match status" value="1"/>
</dbReference>
<dbReference type="GO" id="GO:0016818">
    <property type="term" value="F:hydrolase activity, acting on acid anhydrides, in phosphorus-containing anhydrides"/>
    <property type="evidence" value="ECO:0007669"/>
    <property type="project" value="InterPro"/>
</dbReference>
<evidence type="ECO:0000259" key="8">
    <source>
        <dbReference type="PROSITE" id="PS51462"/>
    </source>
</evidence>
<sequence length="289" mass="31817">MSATTGAFSSDDADRIDPTDASGYNGGRLAATVILLRDGDHGLEVWVQERVDTMRNYAGMTVFPGGGVDTRDFPPRSWDSGDLWTGPSVVSVARTMGTTKYKAHALVFAAVRELFEETGTLLAVREDGSPVTDARPYSEARAGLVSHELSLTDVLRRHGLKVRSDLLRPWARWVGASDAGKWFDNHSFVAVAPAGQEPDADTTEADDANWFPPRLLLEGWRMGLVRFVIPTWAQLNELTQFHTTAQVVEAAARADLNPVVGDPVDDRRYHEFFTSTPIDRIGFTRGPHH</sequence>
<dbReference type="PROSITE" id="PS51462">
    <property type="entry name" value="NUDIX"/>
    <property type="match status" value="1"/>
</dbReference>
<dbReference type="OrthoDB" id="7183442at2"/>
<dbReference type="EMBL" id="CP003924">
    <property type="protein sequence ID" value="AGS34638.1"/>
    <property type="molecule type" value="Genomic_DNA"/>
</dbReference>
<dbReference type="GO" id="GO:0046872">
    <property type="term" value="F:metal ion binding"/>
    <property type="evidence" value="ECO:0007669"/>
    <property type="project" value="UniProtKB-KW"/>
</dbReference>
<protein>
    <submittedName>
        <fullName evidence="9">NUDIX protein</fullName>
    </submittedName>
</protein>
<evidence type="ECO:0000256" key="1">
    <source>
        <dbReference type="ARBA" id="ARBA00001936"/>
    </source>
</evidence>
<keyword evidence="4" id="KW-0378">Hydrolase</keyword>
<dbReference type="InterPro" id="IPR000086">
    <property type="entry name" value="NUDIX_hydrolase_dom"/>
</dbReference>
<evidence type="ECO:0000256" key="4">
    <source>
        <dbReference type="ARBA" id="ARBA00022801"/>
    </source>
</evidence>
<keyword evidence="3" id="KW-0479">Metal-binding</keyword>
<feature type="domain" description="Nudix hydrolase" evidence="8">
    <location>
        <begin position="26"/>
        <end position="234"/>
    </location>
</feature>
<proteinExistence type="predicted"/>
<evidence type="ECO:0000313" key="9">
    <source>
        <dbReference type="EMBL" id="AGS34638.1"/>
    </source>
</evidence>
<evidence type="ECO:0000256" key="7">
    <source>
        <dbReference type="SAM" id="MobiDB-lite"/>
    </source>
</evidence>